<dbReference type="InterPro" id="IPR045569">
    <property type="entry name" value="Metalloprtase-TldD/E_C"/>
</dbReference>
<dbReference type="InterPro" id="IPR045570">
    <property type="entry name" value="Metalloprtase-TldD/E_cen_dom"/>
</dbReference>
<keyword evidence="2" id="KW-0645">Protease</keyword>
<dbReference type="InterPro" id="IPR002510">
    <property type="entry name" value="Metalloprtase-TldD/E_N"/>
</dbReference>
<evidence type="ECO:0000259" key="6">
    <source>
        <dbReference type="Pfam" id="PF19289"/>
    </source>
</evidence>
<dbReference type="GO" id="GO:0005829">
    <property type="term" value="C:cytosol"/>
    <property type="evidence" value="ECO:0007669"/>
    <property type="project" value="TreeGrafter"/>
</dbReference>
<dbReference type="SUPFAM" id="SSF111283">
    <property type="entry name" value="Putative modulator of DNA gyrase, PmbA/TldD"/>
    <property type="match status" value="1"/>
</dbReference>
<dbReference type="InterPro" id="IPR035068">
    <property type="entry name" value="TldD/PmbA_N"/>
</dbReference>
<comment type="caution">
    <text evidence="8">The sequence shown here is derived from an EMBL/GenBank/DDBJ whole genome shotgun (WGS) entry which is preliminary data.</text>
</comment>
<dbReference type="RefSeq" id="WP_184748137.1">
    <property type="nucleotide sequence ID" value="NZ_JACHGJ010000008.1"/>
</dbReference>
<keyword evidence="4" id="KW-0482">Metalloprotease</keyword>
<dbReference type="PANTHER" id="PTHR30624:SF4">
    <property type="entry name" value="METALLOPROTEASE TLDD"/>
    <property type="match status" value="1"/>
</dbReference>
<evidence type="ECO:0000256" key="2">
    <source>
        <dbReference type="ARBA" id="ARBA00022670"/>
    </source>
</evidence>
<name>A0A841RD63_9SPIO</name>
<dbReference type="EMBL" id="JACHGJ010000008">
    <property type="protein sequence ID" value="MBB6481903.1"/>
    <property type="molecule type" value="Genomic_DNA"/>
</dbReference>
<evidence type="ECO:0000313" key="8">
    <source>
        <dbReference type="EMBL" id="MBB6481903.1"/>
    </source>
</evidence>
<dbReference type="InterPro" id="IPR025502">
    <property type="entry name" value="TldD"/>
</dbReference>
<protein>
    <submittedName>
        <fullName evidence="8">TldD protein</fullName>
    </submittedName>
</protein>
<dbReference type="GO" id="GO:0008237">
    <property type="term" value="F:metallopeptidase activity"/>
    <property type="evidence" value="ECO:0007669"/>
    <property type="project" value="UniProtKB-KW"/>
</dbReference>
<accession>A0A841RD63</accession>
<dbReference type="InterPro" id="IPR051463">
    <property type="entry name" value="Peptidase_U62_metallo"/>
</dbReference>
<dbReference type="Pfam" id="PF19289">
    <property type="entry name" value="PmbA_TldD_3rd"/>
    <property type="match status" value="1"/>
</dbReference>
<feature type="domain" description="Metalloprotease TldD/E N-terminal" evidence="5">
    <location>
        <begin position="22"/>
        <end position="86"/>
    </location>
</feature>
<evidence type="ECO:0000256" key="1">
    <source>
        <dbReference type="ARBA" id="ARBA00005836"/>
    </source>
</evidence>
<proteinExistence type="inferred from homology"/>
<gene>
    <name evidence="8" type="ORF">HNR50_003584</name>
</gene>
<dbReference type="Pfam" id="PF19290">
    <property type="entry name" value="PmbA_TldD_2nd"/>
    <property type="match status" value="1"/>
</dbReference>
<sequence length="462" mass="49390">MYSQEFYNKLLSMALKNGGDYADVFVEDTNDTVLLFDSGKVKSINTGLIAGAGIRVIMGGKSVYLYASNADEQKLLNLAETVAQAVKYDKRGNLGDLTPVSLSNAHNIRILPSSVDLRDKLEILSRADTAARDHSSKIQEVIVRYWDNSQNVTIATSEGRLVNDKRIRTRLAVTAVGVEGDKKETGFFGPGKALGFELFDRYTPESIAEEAARIALVSLEAGAAPQGKMPVVMDNAFGGVIFHEACGHALEATAVADNASVFCGKLGQQIANPIVTAIDDGTLPNEWGSQNFDDEGMPTQKNVLIENGILKSYMVDKLGSLKMNHPVTGSGRKESYKYAPTSRMTNTFIAPGNSTLEEMISTIDNGLYCRNMGGGSVNPPTTDFNFAVAEAYLIKNGKIDRPVKGASLIGKGSDIIQNIEMVGRNLDYGTGMCGSESGSIPANVGQPPIKVTGLVVGGQEGL</sequence>
<keyword evidence="9" id="KW-1185">Reference proteome</keyword>
<dbReference type="Gene3D" id="3.30.2290.10">
    <property type="entry name" value="PmbA/TldD superfamily"/>
    <property type="match status" value="1"/>
</dbReference>
<comment type="similarity">
    <text evidence="1">Belongs to the peptidase U62 family.</text>
</comment>
<evidence type="ECO:0000256" key="4">
    <source>
        <dbReference type="ARBA" id="ARBA00023049"/>
    </source>
</evidence>
<dbReference type="Pfam" id="PF01523">
    <property type="entry name" value="PmbA_TldD_1st"/>
    <property type="match status" value="1"/>
</dbReference>
<dbReference type="InterPro" id="IPR036059">
    <property type="entry name" value="TldD/PmbA_sf"/>
</dbReference>
<organism evidence="8 9">
    <name type="scientific">Spirochaeta isovalerica</name>
    <dbReference type="NCBI Taxonomy" id="150"/>
    <lineage>
        <taxon>Bacteria</taxon>
        <taxon>Pseudomonadati</taxon>
        <taxon>Spirochaetota</taxon>
        <taxon>Spirochaetia</taxon>
        <taxon>Spirochaetales</taxon>
        <taxon>Spirochaetaceae</taxon>
        <taxon>Spirochaeta</taxon>
    </lineage>
</organism>
<dbReference type="PANTHER" id="PTHR30624">
    <property type="entry name" value="UNCHARACTERIZED PROTEIN TLDD AND PMBA"/>
    <property type="match status" value="1"/>
</dbReference>
<feature type="domain" description="Metalloprotease TldD/E central" evidence="7">
    <location>
        <begin position="112"/>
        <end position="219"/>
    </location>
</feature>
<evidence type="ECO:0000259" key="7">
    <source>
        <dbReference type="Pfam" id="PF19290"/>
    </source>
</evidence>
<dbReference type="AlphaFoldDB" id="A0A841RD63"/>
<dbReference type="GO" id="GO:0006508">
    <property type="term" value="P:proteolysis"/>
    <property type="evidence" value="ECO:0007669"/>
    <property type="project" value="UniProtKB-KW"/>
</dbReference>
<keyword evidence="3" id="KW-0378">Hydrolase</keyword>
<reference evidence="8 9" key="1">
    <citation type="submission" date="2020-08" db="EMBL/GenBank/DDBJ databases">
        <title>Genomic Encyclopedia of Type Strains, Phase IV (KMG-IV): sequencing the most valuable type-strain genomes for metagenomic binning, comparative biology and taxonomic classification.</title>
        <authorList>
            <person name="Goeker M."/>
        </authorList>
    </citation>
    <scope>NUCLEOTIDE SEQUENCE [LARGE SCALE GENOMIC DNA]</scope>
    <source>
        <strain evidence="8 9">DSM 2461</strain>
    </source>
</reference>
<dbReference type="Proteomes" id="UP000587760">
    <property type="component" value="Unassembled WGS sequence"/>
</dbReference>
<feature type="domain" description="Metalloprotease TldD/E C-terminal" evidence="6">
    <location>
        <begin position="227"/>
        <end position="458"/>
    </location>
</feature>
<evidence type="ECO:0000256" key="3">
    <source>
        <dbReference type="ARBA" id="ARBA00022801"/>
    </source>
</evidence>
<evidence type="ECO:0000313" key="9">
    <source>
        <dbReference type="Proteomes" id="UP000587760"/>
    </source>
</evidence>
<evidence type="ECO:0000259" key="5">
    <source>
        <dbReference type="Pfam" id="PF01523"/>
    </source>
</evidence>
<dbReference type="PIRSF" id="PIRSF004919">
    <property type="entry name" value="TldD"/>
    <property type="match status" value="1"/>
</dbReference>